<dbReference type="AlphaFoldDB" id="A0A5S4V606"/>
<dbReference type="Proteomes" id="UP000325243">
    <property type="component" value="Unassembled WGS sequence"/>
</dbReference>
<evidence type="ECO:0000256" key="1">
    <source>
        <dbReference type="ARBA" id="ARBA00022801"/>
    </source>
</evidence>
<dbReference type="PANTHER" id="PTHR43794:SF11">
    <property type="entry name" value="AMIDOHYDROLASE-RELATED DOMAIN-CONTAINING PROTEIN"/>
    <property type="match status" value="1"/>
</dbReference>
<gene>
    <name evidence="3" type="ORF">FYC51_12800</name>
</gene>
<organism evidence="3 4">
    <name type="scientific">Agromyces mariniharenae</name>
    <dbReference type="NCBI Taxonomy" id="2604423"/>
    <lineage>
        <taxon>Bacteria</taxon>
        <taxon>Bacillati</taxon>
        <taxon>Actinomycetota</taxon>
        <taxon>Actinomycetes</taxon>
        <taxon>Micrococcales</taxon>
        <taxon>Microbacteriaceae</taxon>
        <taxon>Agromyces</taxon>
    </lineage>
</organism>
<feature type="domain" description="Amidohydrolase-related" evidence="2">
    <location>
        <begin position="73"/>
        <end position="427"/>
    </location>
</feature>
<protein>
    <submittedName>
        <fullName evidence="3">Amidohydrolase family protein</fullName>
    </submittedName>
</protein>
<dbReference type="Gene3D" id="3.20.20.140">
    <property type="entry name" value="Metal-dependent hydrolases"/>
    <property type="match status" value="1"/>
</dbReference>
<keyword evidence="1 3" id="KW-0378">Hydrolase</keyword>
<dbReference type="InterPro" id="IPR050287">
    <property type="entry name" value="MTA/SAH_deaminase"/>
</dbReference>
<sequence>MSAADAASARAPRPDEFTADRPFVFRNATVITVDSPGVIEGGDVLVRGDAIEAVGPSLEVPEGTLEIDASGGILTPGFVDSHRHMWQTALRGYGGDWALSQYFVFYYLQWGEVFRPEDVYAGNLLSALESVDTGVTTTLDWSHGLRNPDYGEAALAALREIPGRFVLAYGNYLAGPWEWSNTPEFRKFVSDNFSSPDDMMRLQLAFDVPGSAEFPERAAFEAARELGLRVTTHAGVWGATTDTAITQMYDAGFMTPEITYVHAASLNEQSYQKIAATGGTISVATESEQSAGQGYPSSWVARRYGIPTSISMDTSVWWSADFFSAMRATLSADRSRDHLEAHAVNETIVANRLRAEDVVRMATMGGAKALGMEDVIGSITPGKKADLLLIKNDDSPAMTPILHPYAHVVYQAGTADVHTVVVNGRVVKYAGKRIGLELAPIADKVAASVEYVRSKLGDQAWDEGMHPELPPAEQIENPYTYTEGDAHVTAATGDR</sequence>
<dbReference type="SUPFAM" id="SSF51556">
    <property type="entry name" value="Metallo-dependent hydrolases"/>
    <property type="match status" value="1"/>
</dbReference>
<dbReference type="InterPro" id="IPR032466">
    <property type="entry name" value="Metal_Hydrolase"/>
</dbReference>
<dbReference type="InterPro" id="IPR011059">
    <property type="entry name" value="Metal-dep_hydrolase_composite"/>
</dbReference>
<accession>A0A5S4V606</accession>
<dbReference type="Gene3D" id="2.30.40.10">
    <property type="entry name" value="Urease, subunit C, domain 1"/>
    <property type="match status" value="1"/>
</dbReference>
<keyword evidence="4" id="KW-1185">Reference proteome</keyword>
<name>A0A5S4V606_9MICO</name>
<dbReference type="RefSeq" id="WP_148733953.1">
    <property type="nucleotide sequence ID" value="NZ_VSSB01000001.1"/>
</dbReference>
<proteinExistence type="predicted"/>
<reference evidence="3 4" key="1">
    <citation type="submission" date="2019-08" db="EMBL/GenBank/DDBJ databases">
        <authorList>
            <person name="Hu J."/>
        </authorList>
    </citation>
    <scope>NUCLEOTIDE SEQUENCE [LARGE SCALE GENOMIC DNA]</scope>
    <source>
        <strain evidence="3 4">NEAU-184</strain>
    </source>
</reference>
<evidence type="ECO:0000313" key="3">
    <source>
        <dbReference type="EMBL" id="TYL54422.1"/>
    </source>
</evidence>
<dbReference type="Pfam" id="PF01979">
    <property type="entry name" value="Amidohydro_1"/>
    <property type="match status" value="1"/>
</dbReference>
<evidence type="ECO:0000313" key="4">
    <source>
        <dbReference type="Proteomes" id="UP000325243"/>
    </source>
</evidence>
<dbReference type="PANTHER" id="PTHR43794">
    <property type="entry name" value="AMINOHYDROLASE SSNA-RELATED"/>
    <property type="match status" value="1"/>
</dbReference>
<dbReference type="SUPFAM" id="SSF51338">
    <property type="entry name" value="Composite domain of metallo-dependent hydrolases"/>
    <property type="match status" value="2"/>
</dbReference>
<evidence type="ECO:0000259" key="2">
    <source>
        <dbReference type="Pfam" id="PF01979"/>
    </source>
</evidence>
<dbReference type="GO" id="GO:0016810">
    <property type="term" value="F:hydrolase activity, acting on carbon-nitrogen (but not peptide) bonds"/>
    <property type="evidence" value="ECO:0007669"/>
    <property type="project" value="InterPro"/>
</dbReference>
<comment type="caution">
    <text evidence="3">The sequence shown here is derived from an EMBL/GenBank/DDBJ whole genome shotgun (WGS) entry which is preliminary data.</text>
</comment>
<dbReference type="InterPro" id="IPR006680">
    <property type="entry name" value="Amidohydro-rel"/>
</dbReference>
<dbReference type="EMBL" id="VSSB01000001">
    <property type="protein sequence ID" value="TYL54422.1"/>
    <property type="molecule type" value="Genomic_DNA"/>
</dbReference>